<dbReference type="EMBL" id="PCTL01000007">
    <property type="protein sequence ID" value="PIP73765.1"/>
    <property type="molecule type" value="Genomic_DNA"/>
</dbReference>
<dbReference type="PANTHER" id="PTHR12110">
    <property type="entry name" value="HYDROXYPYRUVATE ISOMERASE"/>
    <property type="match status" value="1"/>
</dbReference>
<reference evidence="2 3" key="1">
    <citation type="submission" date="2017-09" db="EMBL/GenBank/DDBJ databases">
        <title>Depth-based differentiation of microbial function through sediment-hosted aquifers and enrichment of novel symbionts in the deep terrestrial subsurface.</title>
        <authorList>
            <person name="Probst A.J."/>
            <person name="Ladd B."/>
            <person name="Jarett J.K."/>
            <person name="Geller-Mcgrath D.E."/>
            <person name="Sieber C.M."/>
            <person name="Emerson J.B."/>
            <person name="Anantharaman K."/>
            <person name="Thomas B.C."/>
            <person name="Malmstrom R."/>
            <person name="Stieglmeier M."/>
            <person name="Klingl A."/>
            <person name="Woyke T."/>
            <person name="Ryan C.M."/>
            <person name="Banfield J.F."/>
        </authorList>
    </citation>
    <scope>NUCLEOTIDE SEQUENCE [LARGE SCALE GENOMIC DNA]</scope>
    <source>
        <strain evidence="2">CG22_combo_CG10-13_8_21_14_all_47_15</strain>
    </source>
</reference>
<dbReference type="Proteomes" id="UP000230638">
    <property type="component" value="Unassembled WGS sequence"/>
</dbReference>
<dbReference type="InterPro" id="IPR050312">
    <property type="entry name" value="IolE/XylAMocC-like"/>
</dbReference>
<organism evidence="2 3">
    <name type="scientific">Candidatus Lloydbacteria bacterium CG22_combo_CG10-13_8_21_14_all_47_15</name>
    <dbReference type="NCBI Taxonomy" id="1974635"/>
    <lineage>
        <taxon>Bacteria</taxon>
        <taxon>Candidatus Lloydiibacteriota</taxon>
    </lineage>
</organism>
<accession>A0A2H0CV03</accession>
<dbReference type="AlphaFoldDB" id="A0A2H0CV03"/>
<dbReference type="Gene3D" id="3.20.20.150">
    <property type="entry name" value="Divalent-metal-dependent TIM barrel enzymes"/>
    <property type="match status" value="1"/>
</dbReference>
<evidence type="ECO:0000313" key="3">
    <source>
        <dbReference type="Proteomes" id="UP000230638"/>
    </source>
</evidence>
<dbReference type="PANTHER" id="PTHR12110:SF53">
    <property type="entry name" value="BLR5974 PROTEIN"/>
    <property type="match status" value="1"/>
</dbReference>
<gene>
    <name evidence="2" type="ORF">COW88_00845</name>
</gene>
<comment type="caution">
    <text evidence="2">The sequence shown here is derived from an EMBL/GenBank/DDBJ whole genome shotgun (WGS) entry which is preliminary data.</text>
</comment>
<dbReference type="InterPro" id="IPR013022">
    <property type="entry name" value="Xyl_isomerase-like_TIM-brl"/>
</dbReference>
<feature type="domain" description="Xylose isomerase-like TIM barrel" evidence="1">
    <location>
        <begin position="30"/>
        <end position="249"/>
    </location>
</feature>
<evidence type="ECO:0000313" key="2">
    <source>
        <dbReference type="EMBL" id="PIP73765.1"/>
    </source>
</evidence>
<evidence type="ECO:0000259" key="1">
    <source>
        <dbReference type="Pfam" id="PF01261"/>
    </source>
</evidence>
<dbReference type="InterPro" id="IPR036237">
    <property type="entry name" value="Xyl_isomerase-like_sf"/>
</dbReference>
<dbReference type="SUPFAM" id="SSF51658">
    <property type="entry name" value="Xylose isomerase-like"/>
    <property type="match status" value="1"/>
</dbReference>
<proteinExistence type="predicted"/>
<protein>
    <recommendedName>
        <fullName evidence="1">Xylose isomerase-like TIM barrel domain-containing protein</fullName>
    </recommendedName>
</protein>
<dbReference type="Pfam" id="PF01261">
    <property type="entry name" value="AP_endonuc_2"/>
    <property type="match status" value="1"/>
</dbReference>
<sequence>MRNIIGVMQGRLTESDQLDFFPAETWREEFKIAKEIGFNAIEWGFATTHWENNPILSRTGRRDIRRLIKDSNIPIPSVCGYYFADNGFTGKDAKEHARVLTNLIASSADIGANRIIIPFLGQNDIKSEKQKEEILIRLQPCLALAKKYNVEIAFETVLPAIELNAWIRRFNNPYVKVCYDIGNCTAVFGNSVPEEIKILGDLITSVHIKDKKFGARDTLILGNGDTDFEGIFVSLKEINFGGTLILEAARSNIIDCVTLNKIYLCFIKPLLSGGRNE</sequence>
<name>A0A2H0CV03_9BACT</name>